<dbReference type="InterPro" id="IPR010979">
    <property type="entry name" value="Ribosomal_uS13-like_H2TH"/>
</dbReference>
<keyword evidence="14" id="KW-0326">Glycosidase</keyword>
<reference evidence="19 20" key="1">
    <citation type="journal article" date="2016" name="Nat. Commun.">
        <title>Thousands of microbial genomes shed light on interconnected biogeochemical processes in an aquifer system.</title>
        <authorList>
            <person name="Anantharaman K."/>
            <person name="Brown C.T."/>
            <person name="Hug L.A."/>
            <person name="Sharon I."/>
            <person name="Castelle C.J."/>
            <person name="Probst A.J."/>
            <person name="Thomas B.C."/>
            <person name="Singh A."/>
            <person name="Wilkins M.J."/>
            <person name="Karaoz U."/>
            <person name="Brodie E.L."/>
            <person name="Williams K.H."/>
            <person name="Hubbard S.S."/>
            <person name="Banfield J.F."/>
        </authorList>
    </citation>
    <scope>NUCLEOTIDE SEQUENCE [LARGE SCALE GENOMIC DNA]</scope>
</reference>
<comment type="catalytic activity">
    <reaction evidence="1">
        <text>Hydrolysis of DNA containing ring-opened 7-methylguanine residues, releasing 2,6-diamino-4-hydroxy-5-(N-methyl)formamidopyrimidine.</text>
        <dbReference type="EC" id="3.2.2.23"/>
    </reaction>
</comment>
<dbReference type="SUPFAM" id="SSF81624">
    <property type="entry name" value="N-terminal domain of MutM-like DNA repair proteins"/>
    <property type="match status" value="1"/>
</dbReference>
<evidence type="ECO:0000256" key="12">
    <source>
        <dbReference type="ARBA" id="ARBA00023239"/>
    </source>
</evidence>
<keyword evidence="5" id="KW-0479">Metal-binding</keyword>
<evidence type="ECO:0000256" key="15">
    <source>
        <dbReference type="ARBA" id="ARBA00044632"/>
    </source>
</evidence>
<dbReference type="GO" id="GO:0008270">
    <property type="term" value="F:zinc ion binding"/>
    <property type="evidence" value="ECO:0007669"/>
    <property type="project" value="UniProtKB-KW"/>
</dbReference>
<evidence type="ECO:0000259" key="17">
    <source>
        <dbReference type="PROSITE" id="PS51066"/>
    </source>
</evidence>
<evidence type="ECO:0000313" key="20">
    <source>
        <dbReference type="Proteomes" id="UP000178155"/>
    </source>
</evidence>
<evidence type="ECO:0000256" key="13">
    <source>
        <dbReference type="ARBA" id="ARBA00023268"/>
    </source>
</evidence>
<dbReference type="NCBIfam" id="TIGR00577">
    <property type="entry name" value="fpg"/>
    <property type="match status" value="1"/>
</dbReference>
<evidence type="ECO:0000256" key="3">
    <source>
        <dbReference type="ARBA" id="ARBA00009409"/>
    </source>
</evidence>
<feature type="domain" description="Formamidopyrimidine-DNA glycosylase catalytic" evidence="18">
    <location>
        <begin position="2"/>
        <end position="137"/>
    </location>
</feature>
<dbReference type="GO" id="GO:0034039">
    <property type="term" value="F:8-oxo-7,8-dihydroguanine DNA N-glycosylase activity"/>
    <property type="evidence" value="ECO:0007669"/>
    <property type="project" value="TreeGrafter"/>
</dbReference>
<dbReference type="Pfam" id="PF01149">
    <property type="entry name" value="Fapy_DNA_glyco"/>
    <property type="match status" value="1"/>
</dbReference>
<dbReference type="Gene3D" id="3.20.190.10">
    <property type="entry name" value="MutM-like, N-terminal"/>
    <property type="match status" value="1"/>
</dbReference>
<comment type="catalytic activity">
    <reaction evidence="15">
        <text>2'-deoxyribonucleotide-(2'-deoxyribose 5'-phosphate)-2'-deoxyribonucleotide-DNA = a 3'-end 2'-deoxyribonucleotide-(2,3-dehydro-2,3-deoxyribose 5'-phosphate)-DNA + a 5'-end 5'-phospho-2'-deoxyribonucleoside-DNA + H(+)</text>
        <dbReference type="Rhea" id="RHEA:66592"/>
        <dbReference type="Rhea" id="RHEA-COMP:13180"/>
        <dbReference type="Rhea" id="RHEA-COMP:16897"/>
        <dbReference type="Rhea" id="RHEA-COMP:17067"/>
        <dbReference type="ChEBI" id="CHEBI:15378"/>
        <dbReference type="ChEBI" id="CHEBI:136412"/>
        <dbReference type="ChEBI" id="CHEBI:157695"/>
        <dbReference type="ChEBI" id="CHEBI:167181"/>
        <dbReference type="EC" id="4.2.99.18"/>
    </reaction>
</comment>
<evidence type="ECO:0000256" key="5">
    <source>
        <dbReference type="ARBA" id="ARBA00022723"/>
    </source>
</evidence>
<evidence type="ECO:0000256" key="8">
    <source>
        <dbReference type="ARBA" id="ARBA00022801"/>
    </source>
</evidence>
<dbReference type="SMART" id="SM00898">
    <property type="entry name" value="Fapy_DNA_glyco"/>
    <property type="match status" value="1"/>
</dbReference>
<dbReference type="Gene3D" id="1.10.8.50">
    <property type="match status" value="1"/>
</dbReference>
<comment type="subunit">
    <text evidence="4">Monomer.</text>
</comment>
<protein>
    <submittedName>
        <fullName evidence="19">DNA-formamidopyrimidine glycosylase</fullName>
    </submittedName>
</protein>
<dbReference type="Pfam" id="PF06831">
    <property type="entry name" value="H2TH"/>
    <property type="match status" value="1"/>
</dbReference>
<evidence type="ECO:0000256" key="6">
    <source>
        <dbReference type="ARBA" id="ARBA00022763"/>
    </source>
</evidence>
<evidence type="ECO:0000259" key="18">
    <source>
        <dbReference type="PROSITE" id="PS51068"/>
    </source>
</evidence>
<dbReference type="PROSITE" id="PS51066">
    <property type="entry name" value="ZF_FPG_2"/>
    <property type="match status" value="1"/>
</dbReference>
<dbReference type="SUPFAM" id="SSF57716">
    <property type="entry name" value="Glucocorticoid receptor-like (DNA-binding domain)"/>
    <property type="match status" value="1"/>
</dbReference>
<dbReference type="SUPFAM" id="SSF46946">
    <property type="entry name" value="S13-like H2TH domain"/>
    <property type="match status" value="1"/>
</dbReference>
<dbReference type="PANTHER" id="PTHR22993:SF9">
    <property type="entry name" value="FORMAMIDOPYRIMIDINE-DNA GLYCOSYLASE"/>
    <property type="match status" value="1"/>
</dbReference>
<dbReference type="InterPro" id="IPR020629">
    <property type="entry name" value="FPG_Glyclase"/>
</dbReference>
<keyword evidence="7 16" id="KW-0863">Zinc-finger</keyword>
<accession>A0A1F8H8M0</accession>
<keyword evidence="12" id="KW-0456">Lyase</keyword>
<dbReference type="InterPro" id="IPR012319">
    <property type="entry name" value="FPG_cat"/>
</dbReference>
<dbReference type="PANTHER" id="PTHR22993">
    <property type="entry name" value="FORMAMIDOPYRIMIDINE-DNA GLYCOSYLASE"/>
    <property type="match status" value="1"/>
</dbReference>
<dbReference type="NCBIfam" id="NF002211">
    <property type="entry name" value="PRK01103.1"/>
    <property type="match status" value="1"/>
</dbReference>
<evidence type="ECO:0000256" key="4">
    <source>
        <dbReference type="ARBA" id="ARBA00011245"/>
    </source>
</evidence>
<gene>
    <name evidence="19" type="ORF">A3I39_01755</name>
</gene>
<dbReference type="InterPro" id="IPR015886">
    <property type="entry name" value="H2TH_FPG"/>
</dbReference>
<evidence type="ECO:0000256" key="11">
    <source>
        <dbReference type="ARBA" id="ARBA00023204"/>
    </source>
</evidence>
<name>A0A1F8H8M0_9BACT</name>
<keyword evidence="9" id="KW-0862">Zinc</keyword>
<keyword evidence="6" id="KW-0227">DNA damage</keyword>
<keyword evidence="11" id="KW-0234">DNA repair</keyword>
<organism evidence="19 20">
    <name type="scientific">Candidatus Yanofskybacteria bacterium RIFCSPLOWO2_02_FULL_47_9b</name>
    <dbReference type="NCBI Taxonomy" id="1802708"/>
    <lineage>
        <taxon>Bacteria</taxon>
        <taxon>Candidatus Yanofskyibacteriota</taxon>
    </lineage>
</organism>
<evidence type="ECO:0000256" key="14">
    <source>
        <dbReference type="ARBA" id="ARBA00023295"/>
    </source>
</evidence>
<keyword evidence="10" id="KW-0238">DNA-binding</keyword>
<comment type="caution">
    <text evidence="19">The sequence shown here is derived from an EMBL/GenBank/DDBJ whole genome shotgun (WGS) entry which is preliminary data.</text>
</comment>
<evidence type="ECO:0000256" key="16">
    <source>
        <dbReference type="PROSITE-ProRule" id="PRU00391"/>
    </source>
</evidence>
<dbReference type="GO" id="GO:0006284">
    <property type="term" value="P:base-excision repair"/>
    <property type="evidence" value="ECO:0007669"/>
    <property type="project" value="InterPro"/>
</dbReference>
<evidence type="ECO:0000256" key="1">
    <source>
        <dbReference type="ARBA" id="ARBA00001668"/>
    </source>
</evidence>
<evidence type="ECO:0000313" key="19">
    <source>
        <dbReference type="EMBL" id="OGN33388.1"/>
    </source>
</evidence>
<dbReference type="Proteomes" id="UP000178155">
    <property type="component" value="Unassembled WGS sequence"/>
</dbReference>
<evidence type="ECO:0000256" key="2">
    <source>
        <dbReference type="ARBA" id="ARBA00001947"/>
    </source>
</evidence>
<keyword evidence="13" id="KW-0511">Multifunctional enzyme</keyword>
<dbReference type="InterPro" id="IPR000214">
    <property type="entry name" value="Znf_DNA_glyclase/AP_lyase"/>
</dbReference>
<dbReference type="GO" id="GO:0003684">
    <property type="term" value="F:damaged DNA binding"/>
    <property type="evidence" value="ECO:0007669"/>
    <property type="project" value="InterPro"/>
</dbReference>
<evidence type="ECO:0000256" key="7">
    <source>
        <dbReference type="ARBA" id="ARBA00022771"/>
    </source>
</evidence>
<dbReference type="AlphaFoldDB" id="A0A1F8H8M0"/>
<feature type="domain" description="FPG-type" evidence="17">
    <location>
        <begin position="261"/>
        <end position="297"/>
    </location>
</feature>
<dbReference type="InterPro" id="IPR035937">
    <property type="entry name" value="FPG_N"/>
</dbReference>
<evidence type="ECO:0000256" key="10">
    <source>
        <dbReference type="ARBA" id="ARBA00023125"/>
    </source>
</evidence>
<dbReference type="GO" id="GO:0140078">
    <property type="term" value="F:class I DNA-(apurinic or apyrimidinic site) endonuclease activity"/>
    <property type="evidence" value="ECO:0007669"/>
    <property type="project" value="UniProtKB-EC"/>
</dbReference>
<comment type="similarity">
    <text evidence="3">Belongs to the FPG family.</text>
</comment>
<dbReference type="CDD" id="cd08966">
    <property type="entry name" value="EcFpg-like_N"/>
    <property type="match status" value="1"/>
</dbReference>
<proteinExistence type="inferred from homology"/>
<sequence>MPELPEVETTVRGLRSRVVGQAITSFWCDWPAMIRYISPTQFAKQVKGTRIIGVNRRGKNIIIDLNNRLSIVAHMKMTGHFLHGTYRKVQSSKVKGQNWEAIEEGPLKNDPYNRFVHVVFELKNGKHIAFSDMRKFGKMALHETKNLHTSKELGDLGPELWEIDAKKFVEIYRNKKSGKIKQVLLDQTLLAGVGNIYSDEGLWLAGIHPLSQPSQIPVSKLGELYRGLIKVTKASLKTGGDSMSDYRNVEGLGGKFQNFHKAYKQTGKICCKKNCSGMMKRMVVGARSSHFCPKHQTLYV</sequence>
<evidence type="ECO:0000256" key="9">
    <source>
        <dbReference type="ARBA" id="ARBA00022833"/>
    </source>
</evidence>
<dbReference type="SMART" id="SM01232">
    <property type="entry name" value="H2TH"/>
    <property type="match status" value="1"/>
</dbReference>
<dbReference type="PROSITE" id="PS51068">
    <property type="entry name" value="FPG_CAT"/>
    <property type="match status" value="1"/>
</dbReference>
<keyword evidence="8" id="KW-0378">Hydrolase</keyword>
<comment type="cofactor">
    <cofactor evidence="2">
        <name>Zn(2+)</name>
        <dbReference type="ChEBI" id="CHEBI:29105"/>
    </cofactor>
</comment>
<dbReference type="EMBL" id="MGKW01000031">
    <property type="protein sequence ID" value="OGN33388.1"/>
    <property type="molecule type" value="Genomic_DNA"/>
</dbReference>